<organism evidence="2">
    <name type="scientific">marine metagenome</name>
    <dbReference type="NCBI Taxonomy" id="408172"/>
    <lineage>
        <taxon>unclassified sequences</taxon>
        <taxon>metagenomes</taxon>
        <taxon>ecological metagenomes</taxon>
    </lineage>
</organism>
<dbReference type="NCBIfam" id="NF037995">
    <property type="entry name" value="TRAP_S1"/>
    <property type="match status" value="1"/>
</dbReference>
<dbReference type="GO" id="GO:0031317">
    <property type="term" value="C:tripartite ATP-independent periplasmic transporter complex"/>
    <property type="evidence" value="ECO:0007669"/>
    <property type="project" value="InterPro"/>
</dbReference>
<dbReference type="Pfam" id="PF03480">
    <property type="entry name" value="DctP"/>
    <property type="match status" value="1"/>
</dbReference>
<dbReference type="Gene3D" id="3.40.190.10">
    <property type="entry name" value="Periplasmic binding protein-like II"/>
    <property type="match status" value="1"/>
</dbReference>
<evidence type="ECO:0000313" key="2">
    <source>
        <dbReference type="EMBL" id="SVB35639.1"/>
    </source>
</evidence>
<accession>A0A382DBU0</accession>
<dbReference type="Gene3D" id="3.40.190.170">
    <property type="entry name" value="Bacterial extracellular solute-binding protein, family 7"/>
    <property type="match status" value="1"/>
</dbReference>
<dbReference type="InterPro" id="IPR026289">
    <property type="entry name" value="SBP_TakP-like"/>
</dbReference>
<name>A0A382DBU0_9ZZZZ</name>
<dbReference type="AlphaFoldDB" id="A0A382DBU0"/>
<sequence length="359" mass="39090">MKRRTFIRTAARLGTGIAAAGFAAPAISQNRVRWKLVTAWPKNFPALGTGTQRIADSIKQMSDGRMEVKVYGAGELVPAFEVFDAVREGVVEAGHDAPYYWLAKHSAMNFFCSIPGGLTAQEHVAWIYFGGGQELWDELYAGFGLKPFLAGSGGSNVGGWFRKEILGLKDFKGLRVRIPGLGGEVMTRLGAVPVNLPGAEILPALQTGAIDAAEWIAPYNDLAFGFHKVADYYYAPGVLEPGPALALTVNKEAFEALPNDLQHIVKSAAGDETFRLWSEMTVGNARALSVLVNKHKVKLRKFPTEVYKAMLTAGAEVARETAEKDPFSGKVYESWLEYKKISMELAPITELGFMSLRGA</sequence>
<dbReference type="EMBL" id="UINC01038518">
    <property type="protein sequence ID" value="SVB35639.1"/>
    <property type="molecule type" value="Genomic_DNA"/>
</dbReference>
<gene>
    <name evidence="2" type="ORF">METZ01_LOCUS188493</name>
</gene>
<protein>
    <recommendedName>
        <fullName evidence="3">ABC transporter substrate-binding protein</fullName>
    </recommendedName>
</protein>
<evidence type="ECO:0008006" key="3">
    <source>
        <dbReference type="Google" id="ProtNLM"/>
    </source>
</evidence>
<dbReference type="PANTHER" id="PTHR33376">
    <property type="match status" value="1"/>
</dbReference>
<keyword evidence="1" id="KW-0732">Signal</keyword>
<dbReference type="PANTHER" id="PTHR33376:SF5">
    <property type="entry name" value="EXTRACYTOPLASMIC SOLUTE RECEPTOR PROTEIN"/>
    <property type="match status" value="1"/>
</dbReference>
<proteinExistence type="predicted"/>
<dbReference type="PIRSF" id="PIRSF039026">
    <property type="entry name" value="SiaP"/>
    <property type="match status" value="1"/>
</dbReference>
<dbReference type="CDD" id="cd13604">
    <property type="entry name" value="PBP2_TRAP_ketoacid_lactate_like"/>
    <property type="match status" value="1"/>
</dbReference>
<evidence type="ECO:0000256" key="1">
    <source>
        <dbReference type="ARBA" id="ARBA00022729"/>
    </source>
</evidence>
<dbReference type="InterPro" id="IPR038404">
    <property type="entry name" value="TRAP_DctP_sf"/>
</dbReference>
<dbReference type="GO" id="GO:0055085">
    <property type="term" value="P:transmembrane transport"/>
    <property type="evidence" value="ECO:0007669"/>
    <property type="project" value="InterPro"/>
</dbReference>
<reference evidence="2" key="1">
    <citation type="submission" date="2018-05" db="EMBL/GenBank/DDBJ databases">
        <authorList>
            <person name="Lanie J.A."/>
            <person name="Ng W.-L."/>
            <person name="Kazmierczak K.M."/>
            <person name="Andrzejewski T.M."/>
            <person name="Davidsen T.M."/>
            <person name="Wayne K.J."/>
            <person name="Tettelin H."/>
            <person name="Glass J.I."/>
            <person name="Rusch D."/>
            <person name="Podicherti R."/>
            <person name="Tsui H.-C.T."/>
            <person name="Winkler M.E."/>
        </authorList>
    </citation>
    <scope>NUCLEOTIDE SEQUENCE</scope>
</reference>
<dbReference type="InterPro" id="IPR018389">
    <property type="entry name" value="DctP_fam"/>
</dbReference>